<evidence type="ECO:0000256" key="4">
    <source>
        <dbReference type="ARBA" id="ARBA00022553"/>
    </source>
</evidence>
<dbReference type="Pfam" id="PF00512">
    <property type="entry name" value="HisKA"/>
    <property type="match status" value="1"/>
</dbReference>
<gene>
    <name evidence="9" type="ORF">M6D93_13830</name>
</gene>
<keyword evidence="7" id="KW-1133">Transmembrane helix</keyword>
<keyword evidence="7" id="KW-0472">Membrane</keyword>
<dbReference type="PROSITE" id="PS50109">
    <property type="entry name" value="HIS_KIN"/>
    <property type="match status" value="1"/>
</dbReference>
<dbReference type="EMBL" id="CP097332">
    <property type="protein sequence ID" value="UQX87374.1"/>
    <property type="molecule type" value="Genomic_DNA"/>
</dbReference>
<dbReference type="PANTHER" id="PTHR43547">
    <property type="entry name" value="TWO-COMPONENT HISTIDINE KINASE"/>
    <property type="match status" value="1"/>
</dbReference>
<keyword evidence="10" id="KW-1185">Reference proteome</keyword>
<comment type="catalytic activity">
    <reaction evidence="1">
        <text>ATP + protein L-histidine = ADP + protein N-phospho-L-histidine.</text>
        <dbReference type="EC" id="2.7.13.3"/>
    </reaction>
</comment>
<reference evidence="9" key="2">
    <citation type="submission" date="2022-05" db="EMBL/GenBank/DDBJ databases">
        <authorList>
            <person name="Kim J.-S."/>
            <person name="Lee K."/>
            <person name="Suh M."/>
            <person name="Eom M."/>
            <person name="Kim J.-S."/>
            <person name="Kim D.-S."/>
            <person name="Ko S.-H."/>
            <person name="Shin Y."/>
            <person name="Lee J.-S."/>
        </authorList>
    </citation>
    <scope>NUCLEOTIDE SEQUENCE</scope>
    <source>
        <strain evidence="9">N237</strain>
    </source>
</reference>
<keyword evidence="5 9" id="KW-0808">Transferase</keyword>
<feature type="transmembrane region" description="Helical" evidence="7">
    <location>
        <begin position="60"/>
        <end position="77"/>
    </location>
</feature>
<accession>A0ABY4QVR1</accession>
<feature type="domain" description="Histidine kinase" evidence="8">
    <location>
        <begin position="136"/>
        <end position="342"/>
    </location>
</feature>
<dbReference type="InterPro" id="IPR003594">
    <property type="entry name" value="HATPase_dom"/>
</dbReference>
<feature type="transmembrane region" description="Helical" evidence="7">
    <location>
        <begin position="12"/>
        <end position="31"/>
    </location>
</feature>
<dbReference type="Gene3D" id="1.10.287.130">
    <property type="match status" value="1"/>
</dbReference>
<evidence type="ECO:0000256" key="2">
    <source>
        <dbReference type="ARBA" id="ARBA00004236"/>
    </source>
</evidence>
<comment type="subcellular location">
    <subcellularLocation>
        <location evidence="2">Cell membrane</location>
    </subcellularLocation>
</comment>
<keyword evidence="4" id="KW-0597">Phosphoprotein</keyword>
<dbReference type="Pfam" id="PF02518">
    <property type="entry name" value="HATPase_c"/>
    <property type="match status" value="1"/>
</dbReference>
<proteinExistence type="predicted"/>
<feature type="transmembrane region" description="Helical" evidence="7">
    <location>
        <begin position="83"/>
        <end position="106"/>
    </location>
</feature>
<dbReference type="SMART" id="SM00387">
    <property type="entry name" value="HATPase_c"/>
    <property type="match status" value="1"/>
</dbReference>
<dbReference type="CDD" id="cd00075">
    <property type="entry name" value="HATPase"/>
    <property type="match status" value="1"/>
</dbReference>
<evidence type="ECO:0000256" key="3">
    <source>
        <dbReference type="ARBA" id="ARBA00012438"/>
    </source>
</evidence>
<dbReference type="SMART" id="SM00388">
    <property type="entry name" value="HisKA"/>
    <property type="match status" value="1"/>
</dbReference>
<dbReference type="InterPro" id="IPR005467">
    <property type="entry name" value="His_kinase_dom"/>
</dbReference>
<keyword evidence="7" id="KW-0812">Transmembrane</keyword>
<dbReference type="InterPro" id="IPR003661">
    <property type="entry name" value="HisK_dim/P_dom"/>
</dbReference>
<name>A0ABY4QVR1_9ACTN</name>
<keyword evidence="6" id="KW-0902">Two-component regulatory system</keyword>
<protein>
    <recommendedName>
        <fullName evidence="3">histidine kinase</fullName>
        <ecNumber evidence="3">2.7.13.3</ecNumber>
    </recommendedName>
</protein>
<evidence type="ECO:0000256" key="5">
    <source>
        <dbReference type="ARBA" id="ARBA00022777"/>
    </source>
</evidence>
<dbReference type="PRINTS" id="PR00344">
    <property type="entry name" value="BCTRLSENSOR"/>
</dbReference>
<dbReference type="Proteomes" id="UP001056336">
    <property type="component" value="Chromosome"/>
</dbReference>
<reference evidence="9" key="1">
    <citation type="journal article" date="2018" name="Int. J. Syst. Evol. Microbiol.">
        <title>Jatrophihabitans telluris sp. nov., isolated from sediment soil of lava forest wetlands and the emended description of the genus Jatrophihabitans.</title>
        <authorList>
            <person name="Lee K.C."/>
            <person name="Suh M.K."/>
            <person name="Eom M.K."/>
            <person name="Kim K.K."/>
            <person name="Kim J.S."/>
            <person name="Kim D.S."/>
            <person name="Ko S.H."/>
            <person name="Shin Y.K."/>
            <person name="Lee J.S."/>
        </authorList>
    </citation>
    <scope>NUCLEOTIDE SEQUENCE</scope>
    <source>
        <strain evidence="9">N237</strain>
    </source>
</reference>
<evidence type="ECO:0000256" key="6">
    <source>
        <dbReference type="ARBA" id="ARBA00023012"/>
    </source>
</evidence>
<evidence type="ECO:0000313" key="9">
    <source>
        <dbReference type="EMBL" id="UQX87374.1"/>
    </source>
</evidence>
<dbReference type="RefSeq" id="WP_249769888.1">
    <property type="nucleotide sequence ID" value="NZ_CP097332.1"/>
</dbReference>
<dbReference type="PANTHER" id="PTHR43547:SF2">
    <property type="entry name" value="HYBRID SIGNAL TRANSDUCTION HISTIDINE KINASE C"/>
    <property type="match status" value="1"/>
</dbReference>
<evidence type="ECO:0000256" key="7">
    <source>
        <dbReference type="SAM" id="Phobius"/>
    </source>
</evidence>
<keyword evidence="5 9" id="KW-0418">Kinase</keyword>
<dbReference type="GO" id="GO:0016301">
    <property type="term" value="F:kinase activity"/>
    <property type="evidence" value="ECO:0007669"/>
    <property type="project" value="UniProtKB-KW"/>
</dbReference>
<dbReference type="CDD" id="cd00082">
    <property type="entry name" value="HisKA"/>
    <property type="match status" value="1"/>
</dbReference>
<dbReference type="SUPFAM" id="SSF47384">
    <property type="entry name" value="Homodimeric domain of signal transducing histidine kinase"/>
    <property type="match status" value="1"/>
</dbReference>
<sequence length="361" mass="39332">MSAIDSSPAKHLLAAGWVVFSSLMAALMYLLPGEETIPYHLIWASFALLYGLYRWSTGLTWLVFSIITLVTGIALVRHARSGVIGWEECTEIVLMGVLVALLIWHVKRFQAAQDRLNELRESERTKAEHRDVAARFGSHEVRTRLTIARGFAELIRDKTTDETTRADAAVVVSELDKATAMTTKLLTLVRAEAPSERLPIDVVTLIETISRRWAATVDRDWKTDVHLGRMLADSERLEAALDCLVENAVKFTEPGDSILLSVTADGEDVLIAVEDSGLGIPRADLNRVTEIFQTGSAAGSRGGSGLGLSIVRTMVESRGGQLELSSTEGNGTRVAMRIPGAHAERRTAVPLPLNVRVPASG</sequence>
<dbReference type="Gene3D" id="3.30.565.10">
    <property type="entry name" value="Histidine kinase-like ATPase, C-terminal domain"/>
    <property type="match status" value="1"/>
</dbReference>
<evidence type="ECO:0000313" key="10">
    <source>
        <dbReference type="Proteomes" id="UP001056336"/>
    </source>
</evidence>
<dbReference type="SUPFAM" id="SSF55874">
    <property type="entry name" value="ATPase domain of HSP90 chaperone/DNA topoisomerase II/histidine kinase"/>
    <property type="match status" value="1"/>
</dbReference>
<organism evidence="9 10">
    <name type="scientific">Jatrophihabitans telluris</name>
    <dbReference type="NCBI Taxonomy" id="2038343"/>
    <lineage>
        <taxon>Bacteria</taxon>
        <taxon>Bacillati</taxon>
        <taxon>Actinomycetota</taxon>
        <taxon>Actinomycetes</taxon>
        <taxon>Jatrophihabitantales</taxon>
        <taxon>Jatrophihabitantaceae</taxon>
        <taxon>Jatrophihabitans</taxon>
    </lineage>
</organism>
<dbReference type="InterPro" id="IPR004358">
    <property type="entry name" value="Sig_transdc_His_kin-like_C"/>
</dbReference>
<evidence type="ECO:0000259" key="8">
    <source>
        <dbReference type="PROSITE" id="PS50109"/>
    </source>
</evidence>
<evidence type="ECO:0000256" key="1">
    <source>
        <dbReference type="ARBA" id="ARBA00000085"/>
    </source>
</evidence>
<dbReference type="EC" id="2.7.13.3" evidence="3"/>
<dbReference type="InterPro" id="IPR036097">
    <property type="entry name" value="HisK_dim/P_sf"/>
</dbReference>
<dbReference type="InterPro" id="IPR036890">
    <property type="entry name" value="HATPase_C_sf"/>
</dbReference>